<reference evidence="4 5" key="2">
    <citation type="submission" date="2016-06" db="EMBL/GenBank/DDBJ databases">
        <title>Pedobacter psychrophilus sp. nov., isolated from Antarctic fragmentary rock.</title>
        <authorList>
            <person name="Svec P."/>
        </authorList>
    </citation>
    <scope>NUCLEOTIDE SEQUENCE [LARGE SCALE GENOMIC DNA]</scope>
    <source>
        <strain evidence="4 5">CCM 8644</strain>
    </source>
</reference>
<dbReference type="InterPro" id="IPR050300">
    <property type="entry name" value="GDXG_lipolytic_enzyme"/>
</dbReference>
<evidence type="ECO:0000313" key="5">
    <source>
        <dbReference type="Proteomes" id="UP000078459"/>
    </source>
</evidence>
<dbReference type="InterPro" id="IPR013094">
    <property type="entry name" value="AB_hydrolase_3"/>
</dbReference>
<dbReference type="AlphaFoldDB" id="A0A179DIR9"/>
<comment type="caution">
    <text evidence="4">The sequence shown here is derived from an EMBL/GenBank/DDBJ whole genome shotgun (WGS) entry which is preliminary data.</text>
</comment>
<evidence type="ECO:0000313" key="4">
    <source>
        <dbReference type="EMBL" id="OAQ40774.1"/>
    </source>
</evidence>
<dbReference type="ESTHER" id="9sphi-a0a179dir9">
    <property type="family name" value="BD-FAE"/>
</dbReference>
<reference evidence="4 5" key="1">
    <citation type="submission" date="2016-04" db="EMBL/GenBank/DDBJ databases">
        <authorList>
            <person name="Evans L.H."/>
            <person name="Alamgir A."/>
            <person name="Owens N."/>
            <person name="Weber N.D."/>
            <person name="Virtaneva K."/>
            <person name="Barbian K."/>
            <person name="Babar A."/>
            <person name="Rosenke K."/>
        </authorList>
    </citation>
    <scope>NUCLEOTIDE SEQUENCE [LARGE SCALE GENOMIC DNA]</scope>
    <source>
        <strain evidence="4 5">CCM 8644</strain>
    </source>
</reference>
<protein>
    <recommendedName>
        <fullName evidence="6">Alpha/beta hydrolase</fullName>
    </recommendedName>
</protein>
<dbReference type="Pfam" id="PF07859">
    <property type="entry name" value="Abhydrolase_3"/>
    <property type="match status" value="1"/>
</dbReference>
<feature type="domain" description="Alpha/beta hydrolase fold-3" evidence="2">
    <location>
        <begin position="156"/>
        <end position="220"/>
    </location>
</feature>
<evidence type="ECO:0000259" key="3">
    <source>
        <dbReference type="Pfam" id="PF20434"/>
    </source>
</evidence>
<evidence type="ECO:0000256" key="1">
    <source>
        <dbReference type="ARBA" id="ARBA00022801"/>
    </source>
</evidence>
<evidence type="ECO:0008006" key="6">
    <source>
        <dbReference type="Google" id="ProtNLM"/>
    </source>
</evidence>
<feature type="domain" description="BD-FAE-like" evidence="3">
    <location>
        <begin position="67"/>
        <end position="122"/>
    </location>
</feature>
<dbReference type="PANTHER" id="PTHR48081">
    <property type="entry name" value="AB HYDROLASE SUPERFAMILY PROTEIN C4A8.06C"/>
    <property type="match status" value="1"/>
</dbReference>
<dbReference type="EMBL" id="LWHJ01000022">
    <property type="protein sequence ID" value="OAQ40774.1"/>
    <property type="molecule type" value="Genomic_DNA"/>
</dbReference>
<organism evidence="4 5">
    <name type="scientific">Pedobacter psychrophilus</name>
    <dbReference type="NCBI Taxonomy" id="1826909"/>
    <lineage>
        <taxon>Bacteria</taxon>
        <taxon>Pseudomonadati</taxon>
        <taxon>Bacteroidota</taxon>
        <taxon>Sphingobacteriia</taxon>
        <taxon>Sphingobacteriales</taxon>
        <taxon>Sphingobacteriaceae</taxon>
        <taxon>Pedobacter</taxon>
    </lineage>
</organism>
<dbReference type="Pfam" id="PF20434">
    <property type="entry name" value="BD-FAE"/>
    <property type="match status" value="1"/>
</dbReference>
<proteinExistence type="predicted"/>
<name>A0A179DIR9_9SPHI</name>
<dbReference type="OrthoDB" id="9777975at2"/>
<dbReference type="STRING" id="1826909.A5893_07500"/>
<keyword evidence="1" id="KW-0378">Hydrolase</keyword>
<dbReference type="Gene3D" id="3.40.50.1820">
    <property type="entry name" value="alpha/beta hydrolase"/>
    <property type="match status" value="1"/>
</dbReference>
<evidence type="ECO:0000259" key="2">
    <source>
        <dbReference type="Pfam" id="PF07859"/>
    </source>
</evidence>
<gene>
    <name evidence="4" type="ORF">A5893_07500</name>
</gene>
<dbReference type="RefSeq" id="WP_068822006.1">
    <property type="nucleotide sequence ID" value="NZ_LWHJ01000022.1"/>
</dbReference>
<dbReference type="InterPro" id="IPR029058">
    <property type="entry name" value="AB_hydrolase_fold"/>
</dbReference>
<dbReference type="GO" id="GO:0016787">
    <property type="term" value="F:hydrolase activity"/>
    <property type="evidence" value="ECO:0007669"/>
    <property type="project" value="UniProtKB-KW"/>
</dbReference>
<keyword evidence="5" id="KW-1185">Reference proteome</keyword>
<dbReference type="SUPFAM" id="SSF53474">
    <property type="entry name" value="alpha/beta-Hydrolases"/>
    <property type="match status" value="1"/>
</dbReference>
<dbReference type="InterPro" id="IPR049492">
    <property type="entry name" value="BD-FAE-like_dom"/>
</dbReference>
<sequence>MRNLQSSLFLFFFTFLFFKVTAQEITKNTYVPPVQKQKNIDKITLIQDIRYGTIPAIALDSTSDRILDLYLPQNDASKTSLPVFIFIHGGGFTGGDKGLTDFCSKITKQGFAVVSINYRLTLKYKKVSGASCSGNMSKGLPANGSFHPVLNEAINNASEDAIFALQWIKDNAKMFGFNTDKIAISGGSAGAMTALHVAYVSKQKVLPIKAVVSLWGGLEDAKVISKNAPPILIYHGDIDNTINVAYAYALKERMAAIGSKDTQLQILKDKGHAQYNLIAKEKISEIVLFLNNVL</sequence>
<accession>A0A179DIR9</accession>
<dbReference type="Proteomes" id="UP000078459">
    <property type="component" value="Unassembled WGS sequence"/>
</dbReference>